<evidence type="ECO:0000313" key="2">
    <source>
        <dbReference type="EMBL" id="MBC3470775.1"/>
    </source>
</evidence>
<dbReference type="Pfam" id="PF05488">
    <property type="entry name" value="PAAR_motif"/>
    <property type="match status" value="1"/>
</dbReference>
<evidence type="ECO:0000313" key="3">
    <source>
        <dbReference type="EMBL" id="MBV4539533.1"/>
    </source>
</evidence>
<protein>
    <submittedName>
        <fullName evidence="2">PAAR domain-containing protein</fullName>
    </submittedName>
</protein>
<dbReference type="InterPro" id="IPR008727">
    <property type="entry name" value="PAAR_motif"/>
</dbReference>
<feature type="region of interest" description="Disordered" evidence="1">
    <location>
        <begin position="64"/>
        <end position="85"/>
    </location>
</feature>
<feature type="compositionally biased region" description="Basic and acidic residues" evidence="1">
    <location>
        <begin position="65"/>
        <end position="74"/>
    </location>
</feature>
<reference evidence="2" key="2">
    <citation type="submission" date="2020-07" db="EMBL/GenBank/DDBJ databases">
        <authorList>
            <person name="Lood C."/>
            <person name="Girard L."/>
        </authorList>
    </citation>
    <scope>NUCLEOTIDE SEQUENCE</scope>
    <source>
        <strain evidence="2">RW4S2</strain>
    </source>
</reference>
<evidence type="ECO:0000256" key="1">
    <source>
        <dbReference type="SAM" id="MobiDB-lite"/>
    </source>
</evidence>
<dbReference type="Proteomes" id="UP000628137">
    <property type="component" value="Unassembled WGS sequence"/>
</dbReference>
<dbReference type="AlphaFoldDB" id="A0A923K5X5"/>
<accession>A0A923K5X5</accession>
<sequence length="85" mass="8865">MKPVVLVGHSQVCPIHGKGVVETGSPHYTFNGKAVARVGDRTSCGAVIVSGSAAYQIEGKAVARQGDRTDHGGYLEEGDAGWQLE</sequence>
<proteinExistence type="predicted"/>
<organism evidence="2">
    <name type="scientific">Pseudomonas vlassakiae</name>
    <dbReference type="NCBI Taxonomy" id="485888"/>
    <lineage>
        <taxon>Bacteria</taxon>
        <taxon>Pseudomonadati</taxon>
        <taxon>Pseudomonadota</taxon>
        <taxon>Gammaproteobacteria</taxon>
        <taxon>Pseudomonadales</taxon>
        <taxon>Pseudomonadaceae</taxon>
        <taxon>Pseudomonas</taxon>
    </lineage>
</organism>
<dbReference type="EMBL" id="JABWRP020000001">
    <property type="protein sequence ID" value="MBV4539533.1"/>
    <property type="molecule type" value="Genomic_DNA"/>
</dbReference>
<reference evidence="3" key="3">
    <citation type="submission" date="2021-06" db="EMBL/GenBank/DDBJ databases">
        <title>Updating the genus Pseudomonas: Description of 43 new species and partition of the Pseudomonas putida group.</title>
        <authorList>
            <person name="Girard L."/>
            <person name="Lood C."/>
            <person name="Vandamme P."/>
            <person name="Rokni-Zadeh H."/>
            <person name="Van Noort V."/>
            <person name="Hofte M."/>
            <person name="Lavigne R."/>
            <person name="De Mot R."/>
        </authorList>
    </citation>
    <scope>NUCLEOTIDE SEQUENCE</scope>
    <source>
        <strain evidence="3">RW4S2</strain>
    </source>
</reference>
<dbReference type="Gene3D" id="2.60.200.60">
    <property type="match status" value="2"/>
</dbReference>
<gene>
    <name evidence="3" type="ORF">HU738_000495</name>
    <name evidence="2" type="ORF">HU738_09400</name>
</gene>
<dbReference type="EMBL" id="JABWRP010000005">
    <property type="protein sequence ID" value="MBC3470775.1"/>
    <property type="molecule type" value="Genomic_DNA"/>
</dbReference>
<reference evidence="2 4" key="1">
    <citation type="journal article" date="2020" name="Microorganisms">
        <title>Reliable Identification of Environmental Pseudomonas Isolates Using the rpoD Gene.</title>
        <authorList>
            <consortium name="The Broad Institute Genome Sequencing Platform"/>
            <person name="Girard L."/>
            <person name="Lood C."/>
            <person name="Rokni-Zadeh H."/>
            <person name="van Noort V."/>
            <person name="Lavigne R."/>
            <person name="De Mot R."/>
        </authorList>
    </citation>
    <scope>NUCLEOTIDE SEQUENCE</scope>
    <source>
        <strain evidence="2 4">RW4S2</strain>
    </source>
</reference>
<keyword evidence="4" id="KW-1185">Reference proteome</keyword>
<dbReference type="RefSeq" id="WP_176507199.1">
    <property type="nucleotide sequence ID" value="NZ_JABWRP020000001.1"/>
</dbReference>
<comment type="caution">
    <text evidence="2">The sequence shown here is derived from an EMBL/GenBank/DDBJ whole genome shotgun (WGS) entry which is preliminary data.</text>
</comment>
<evidence type="ECO:0000313" key="4">
    <source>
        <dbReference type="Proteomes" id="UP000628137"/>
    </source>
</evidence>
<name>A0A923K5X5_9PSED</name>
<dbReference type="CDD" id="cd14743">
    <property type="entry name" value="PAAR_CT_1"/>
    <property type="match status" value="1"/>
</dbReference>